<dbReference type="AlphaFoldDB" id="A0A5N0TK39"/>
<accession>A0A5N0TK39</accession>
<dbReference type="PANTHER" id="PTHR22916:SF3">
    <property type="entry name" value="UDP-GLCNAC:BETAGAL BETA-1,3-N-ACETYLGLUCOSAMINYLTRANSFERASE-LIKE PROTEIN 1"/>
    <property type="match status" value="1"/>
</dbReference>
<dbReference type="Proteomes" id="UP000326838">
    <property type="component" value="Unassembled WGS sequence"/>
</dbReference>
<feature type="domain" description="Glycosyltransferase 2-like" evidence="1">
    <location>
        <begin position="8"/>
        <end position="124"/>
    </location>
</feature>
<dbReference type="InterPro" id="IPR029044">
    <property type="entry name" value="Nucleotide-diphossugar_trans"/>
</dbReference>
<dbReference type="PANTHER" id="PTHR22916">
    <property type="entry name" value="GLYCOSYLTRANSFERASE"/>
    <property type="match status" value="1"/>
</dbReference>
<organism evidence="2 3">
    <name type="scientific">Microbacterium caowuchunii</name>
    <dbReference type="NCBI Taxonomy" id="2614638"/>
    <lineage>
        <taxon>Bacteria</taxon>
        <taxon>Bacillati</taxon>
        <taxon>Actinomycetota</taxon>
        <taxon>Actinomycetes</taxon>
        <taxon>Micrococcales</taxon>
        <taxon>Microbacteriaceae</taxon>
        <taxon>Microbacterium</taxon>
    </lineage>
</organism>
<keyword evidence="3" id="KW-1185">Reference proteome</keyword>
<evidence type="ECO:0000313" key="2">
    <source>
        <dbReference type="EMBL" id="KAA9134754.1"/>
    </source>
</evidence>
<reference evidence="3" key="1">
    <citation type="submission" date="2019-09" db="EMBL/GenBank/DDBJ databases">
        <title>Mumia zhuanghuii sp. nov. isolated from the intestinal contents of plateau pika (Ochotona curzoniae) in the Qinghai-Tibet plateau of China.</title>
        <authorList>
            <person name="Tian Z."/>
        </authorList>
    </citation>
    <scope>NUCLEOTIDE SEQUENCE [LARGE SCALE GENOMIC DNA]</scope>
    <source>
        <strain evidence="3">L-033</strain>
    </source>
</reference>
<evidence type="ECO:0000259" key="1">
    <source>
        <dbReference type="Pfam" id="PF00535"/>
    </source>
</evidence>
<dbReference type="RefSeq" id="WP_150892110.1">
    <property type="nucleotide sequence ID" value="NZ_VYUY01000006.1"/>
</dbReference>
<dbReference type="GO" id="GO:0016758">
    <property type="term" value="F:hexosyltransferase activity"/>
    <property type="evidence" value="ECO:0007669"/>
    <property type="project" value="UniProtKB-ARBA"/>
</dbReference>
<keyword evidence="2" id="KW-0808">Transferase</keyword>
<dbReference type="EMBL" id="VYUY01000006">
    <property type="protein sequence ID" value="KAA9134754.1"/>
    <property type="molecule type" value="Genomic_DNA"/>
</dbReference>
<dbReference type="Gene3D" id="3.90.550.10">
    <property type="entry name" value="Spore Coat Polysaccharide Biosynthesis Protein SpsA, Chain A"/>
    <property type="match status" value="1"/>
</dbReference>
<dbReference type="InterPro" id="IPR001173">
    <property type="entry name" value="Glyco_trans_2-like"/>
</dbReference>
<protein>
    <submittedName>
        <fullName evidence="2">Glycosyltransferase family 2 protein</fullName>
    </submittedName>
</protein>
<dbReference type="Pfam" id="PF00535">
    <property type="entry name" value="Glycos_transf_2"/>
    <property type="match status" value="1"/>
</dbReference>
<name>A0A5N0TK39_9MICO</name>
<dbReference type="SUPFAM" id="SSF53448">
    <property type="entry name" value="Nucleotide-diphospho-sugar transferases"/>
    <property type="match status" value="1"/>
</dbReference>
<sequence length="321" mass="34857">MSSPAVVTVIVPGFDVAAWAGEALDSLRAQTLTGWEAVLVDDASTDETGTLFEAAAAADPRFRVIRQDRRRGLGAARNAGLASVTTPFVAFLDADDVLLPTALARTVQVLDESGSDFVAGAYTRLRPDGTGGYVAGAVQPWVSAATAPERRGLTIDEHPDATANVVAWSKVSRTAFWEHAGLGFPEGRLYEDQIVAQLMYARARRFDVIPDVIVQWRERADGSSITQHEERLDVLRDCLDAMDEGLRVLDGTDHPRAARARIGQMLRMDVPRLARIAASHPDDAYRRAVGAFARTLWEHPQAVRADVPADALPLLAAARLW</sequence>
<gene>
    <name evidence="2" type="ORF">F6B40_03335</name>
</gene>
<comment type="caution">
    <text evidence="2">The sequence shown here is derived from an EMBL/GenBank/DDBJ whole genome shotgun (WGS) entry which is preliminary data.</text>
</comment>
<proteinExistence type="predicted"/>
<evidence type="ECO:0000313" key="3">
    <source>
        <dbReference type="Proteomes" id="UP000326838"/>
    </source>
</evidence>
<dbReference type="CDD" id="cd00761">
    <property type="entry name" value="Glyco_tranf_GTA_type"/>
    <property type="match status" value="1"/>
</dbReference>